<name>A0ABR0J8P2_9EURO</name>
<keyword evidence="7" id="KW-0255">Endonuclease</keyword>
<evidence type="ECO:0000256" key="7">
    <source>
        <dbReference type="ARBA" id="ARBA00022759"/>
    </source>
</evidence>
<dbReference type="Pfam" id="PF00565">
    <property type="entry name" value="SNase"/>
    <property type="match status" value="1"/>
</dbReference>
<dbReference type="InterPro" id="IPR001680">
    <property type="entry name" value="WD40_rpt"/>
</dbReference>
<feature type="compositionally biased region" description="Basic and acidic residues" evidence="10">
    <location>
        <begin position="13"/>
        <end position="22"/>
    </location>
</feature>
<dbReference type="InterPro" id="IPR035437">
    <property type="entry name" value="SNase_OB-fold_sf"/>
</dbReference>
<accession>A0ABR0J8P2</accession>
<dbReference type="InterPro" id="IPR016071">
    <property type="entry name" value="Staphylococal_nuclease_OB-fold"/>
</dbReference>
<sequence>MPWWNPWSSSTKGDQKDEESLRSKTTRVLNSSSEAVSEATSSAQSRLQNASSSPTLRAFAEPQTIVAAVILTAASLGLYKFYKSYLRRIPQATGITAGFLRKRSLVGKVTSVGDGDNFRFYHTPGGRLAGWGWFPGRRVPKDKKELKDQTIHLRLAGVDAPELAHFGRPSQRHAQEALDWLTAYVLSRRVRAYVYKIDQYNRVVGTAYVWKGLFRRDVGLQMLRAGFATVYEAKTGAEFGEGLEAKYRRAEWWAKTRRKGMWAGRKQDYESPREYKTRYGSATPPPDEPKTLEAFLKEAGLPEEAAITNQGDWTIEQILEEKIQYDSSLQFEKKGDDQITGWPLPAPSKPVEPDVLITSNVLCISGDGRGKAEDTVISVTSADRSWARLDPSAPFSPIDTASSTHGSPVLSINAISKDYVFSTSMSGELMMHDSRGRLLDKCRDHLKYAVQVVSGTTRQGRWIVATAGWDQKIHIYAPEQALAERFDSTERLSDGQPHIDGLLRDPIHTISLPSNPESMVLVQHPDTGDLYLVFSRRDSTFLYYYCITPTSDEASSSRTSEITYSVQETGKQNLAPHSNAWIAFTPSCLALSPTDPTLLAVATSHLPHMKVVIVRLLFPAGSYGANSNSAAGGGLTQASQARADLALQDREDAAIRLHVTTMAPQTPYSTPQVVWRPGGNGVFVNADDGVIRGIDTQSGKVVATLKGHEVGSKVRTLYAGWEKGGKDEILVSGGFDKKVFVWRIVKE</sequence>
<dbReference type="SUPFAM" id="SSF50199">
    <property type="entry name" value="Staphylococcal nuclease"/>
    <property type="match status" value="1"/>
</dbReference>
<keyword evidence="8" id="KW-0378">Hydrolase</keyword>
<dbReference type="Gene3D" id="2.40.50.90">
    <property type="match status" value="1"/>
</dbReference>
<keyword evidence="9" id="KW-0106">Calcium</keyword>
<comment type="similarity">
    <text evidence="3">Belongs to the LCL3 family.</text>
</comment>
<feature type="domain" description="TNase-like" evidence="11">
    <location>
        <begin position="103"/>
        <end position="264"/>
    </location>
</feature>
<evidence type="ECO:0000256" key="10">
    <source>
        <dbReference type="SAM" id="MobiDB-lite"/>
    </source>
</evidence>
<dbReference type="SMART" id="SM00320">
    <property type="entry name" value="WD40"/>
    <property type="match status" value="3"/>
</dbReference>
<dbReference type="PROSITE" id="PS50830">
    <property type="entry name" value="TNASE_3"/>
    <property type="match status" value="1"/>
</dbReference>
<dbReference type="PANTHER" id="PTHR12302:SF3">
    <property type="entry name" value="SERINE_THREONINE-PROTEIN KINASE 31"/>
    <property type="match status" value="1"/>
</dbReference>
<dbReference type="SMART" id="SM00318">
    <property type="entry name" value="SNc"/>
    <property type="match status" value="1"/>
</dbReference>
<dbReference type="PANTHER" id="PTHR12302">
    <property type="entry name" value="EBNA2 BINDING PROTEIN P100"/>
    <property type="match status" value="1"/>
</dbReference>
<evidence type="ECO:0000313" key="12">
    <source>
        <dbReference type="EMBL" id="KAK5059106.1"/>
    </source>
</evidence>
<evidence type="ECO:0000256" key="1">
    <source>
        <dbReference type="ARBA" id="ARBA00004167"/>
    </source>
</evidence>
<dbReference type="EMBL" id="JAVRRF010000013">
    <property type="protein sequence ID" value="KAK5059106.1"/>
    <property type="molecule type" value="Genomic_DNA"/>
</dbReference>
<evidence type="ECO:0000256" key="4">
    <source>
        <dbReference type="ARBA" id="ARBA00013404"/>
    </source>
</evidence>
<comment type="caution">
    <text evidence="12">The sequence shown here is derived from an EMBL/GenBank/DDBJ whole genome shotgun (WGS) entry which is preliminary data.</text>
</comment>
<dbReference type="Gene3D" id="2.130.10.10">
    <property type="entry name" value="YVTN repeat-like/Quinoprotein amine dehydrogenase"/>
    <property type="match status" value="2"/>
</dbReference>
<dbReference type="SUPFAM" id="SSF50978">
    <property type="entry name" value="WD40 repeat-like"/>
    <property type="match status" value="1"/>
</dbReference>
<comment type="subcellular location">
    <subcellularLocation>
        <location evidence="1">Membrane</location>
        <topology evidence="1">Single-pass membrane protein</topology>
    </subcellularLocation>
    <subcellularLocation>
        <location evidence="2">Mitochondrion</location>
    </subcellularLocation>
</comment>
<feature type="region of interest" description="Disordered" evidence="10">
    <location>
        <begin position="1"/>
        <end position="48"/>
    </location>
</feature>
<evidence type="ECO:0000256" key="8">
    <source>
        <dbReference type="ARBA" id="ARBA00022801"/>
    </source>
</evidence>
<feature type="compositionally biased region" description="Low complexity" evidence="10">
    <location>
        <begin position="31"/>
        <end position="45"/>
    </location>
</feature>
<organism evidence="12 13">
    <name type="scientific">Exophiala sideris</name>
    <dbReference type="NCBI Taxonomy" id="1016849"/>
    <lineage>
        <taxon>Eukaryota</taxon>
        <taxon>Fungi</taxon>
        <taxon>Dikarya</taxon>
        <taxon>Ascomycota</taxon>
        <taxon>Pezizomycotina</taxon>
        <taxon>Eurotiomycetes</taxon>
        <taxon>Chaetothyriomycetidae</taxon>
        <taxon>Chaetothyriales</taxon>
        <taxon>Herpotrichiellaceae</taxon>
        <taxon>Exophiala</taxon>
    </lineage>
</organism>
<gene>
    <name evidence="12" type="ORF">LTR69_006395</name>
</gene>
<evidence type="ECO:0000256" key="3">
    <source>
        <dbReference type="ARBA" id="ARBA00005435"/>
    </source>
</evidence>
<evidence type="ECO:0000313" key="13">
    <source>
        <dbReference type="Proteomes" id="UP001345691"/>
    </source>
</evidence>
<dbReference type="Proteomes" id="UP001345691">
    <property type="component" value="Unassembled WGS sequence"/>
</dbReference>
<keyword evidence="6" id="KW-0540">Nuclease</keyword>
<keyword evidence="13" id="KW-1185">Reference proteome</keyword>
<reference evidence="12 13" key="1">
    <citation type="submission" date="2023-08" db="EMBL/GenBank/DDBJ databases">
        <title>Black Yeasts Isolated from many extreme environments.</title>
        <authorList>
            <person name="Coleine C."/>
            <person name="Stajich J.E."/>
            <person name="Selbmann L."/>
        </authorList>
    </citation>
    <scope>NUCLEOTIDE SEQUENCE [LARGE SCALE GENOMIC DNA]</scope>
    <source>
        <strain evidence="12 13">CCFEE 6328</strain>
    </source>
</reference>
<evidence type="ECO:0000256" key="2">
    <source>
        <dbReference type="ARBA" id="ARBA00004173"/>
    </source>
</evidence>
<feature type="compositionally biased region" description="Polar residues" evidence="10">
    <location>
        <begin position="1"/>
        <end position="12"/>
    </location>
</feature>
<evidence type="ECO:0000256" key="5">
    <source>
        <dbReference type="ARBA" id="ARBA00014651"/>
    </source>
</evidence>
<dbReference type="InterPro" id="IPR015943">
    <property type="entry name" value="WD40/YVTN_repeat-like_dom_sf"/>
</dbReference>
<protein>
    <recommendedName>
        <fullName evidence="4">Probable endonuclease LCL3</fullName>
    </recommendedName>
    <alternativeName>
        <fullName evidence="5">Probable endonuclease lcl3</fullName>
    </alternativeName>
</protein>
<evidence type="ECO:0000256" key="6">
    <source>
        <dbReference type="ARBA" id="ARBA00022722"/>
    </source>
</evidence>
<evidence type="ECO:0000256" key="9">
    <source>
        <dbReference type="ARBA" id="ARBA00022837"/>
    </source>
</evidence>
<dbReference type="InterPro" id="IPR036322">
    <property type="entry name" value="WD40_repeat_dom_sf"/>
</dbReference>
<proteinExistence type="inferred from homology"/>
<evidence type="ECO:0000259" key="11">
    <source>
        <dbReference type="PROSITE" id="PS50830"/>
    </source>
</evidence>